<name>A0A9I9CXR3_CUCME</name>
<evidence type="ECO:0000313" key="2">
    <source>
        <dbReference type="EnsemblPlants" id="MELO3C010099.2.1"/>
    </source>
</evidence>
<organism evidence="2">
    <name type="scientific">Cucumis melo</name>
    <name type="common">Muskmelon</name>
    <dbReference type="NCBI Taxonomy" id="3656"/>
    <lineage>
        <taxon>Eukaryota</taxon>
        <taxon>Viridiplantae</taxon>
        <taxon>Streptophyta</taxon>
        <taxon>Embryophyta</taxon>
        <taxon>Tracheophyta</taxon>
        <taxon>Spermatophyta</taxon>
        <taxon>Magnoliopsida</taxon>
        <taxon>eudicotyledons</taxon>
        <taxon>Gunneridae</taxon>
        <taxon>Pentapetalae</taxon>
        <taxon>rosids</taxon>
        <taxon>fabids</taxon>
        <taxon>Cucurbitales</taxon>
        <taxon>Cucurbitaceae</taxon>
        <taxon>Benincaseae</taxon>
        <taxon>Cucumis</taxon>
    </lineage>
</organism>
<dbReference type="Gramene" id="MELO3C010099.2.1">
    <property type="protein sequence ID" value="MELO3C010099.2.1"/>
    <property type="gene ID" value="MELO3C010099.2"/>
</dbReference>
<protein>
    <submittedName>
        <fullName evidence="2">Uncharacterized protein</fullName>
    </submittedName>
</protein>
<feature type="compositionally biased region" description="Basic residues" evidence="1">
    <location>
        <begin position="34"/>
        <end position="48"/>
    </location>
</feature>
<dbReference type="AlphaFoldDB" id="A0A9I9CXR3"/>
<reference evidence="2" key="1">
    <citation type="submission" date="2023-03" db="UniProtKB">
        <authorList>
            <consortium name="EnsemblPlants"/>
        </authorList>
    </citation>
    <scope>IDENTIFICATION</scope>
</reference>
<proteinExistence type="predicted"/>
<feature type="compositionally biased region" description="Polar residues" evidence="1">
    <location>
        <begin position="1"/>
        <end position="18"/>
    </location>
</feature>
<accession>A0A9I9CXR3</accession>
<sequence>MNNECSENNSKHQTNTYRGQDRGGGNTYRLESKIKKHLQFTATKHRTKKETTEEGMTDRGHNGGVNEKGHNGGVNERKHRTVWE</sequence>
<evidence type="ECO:0000256" key="1">
    <source>
        <dbReference type="SAM" id="MobiDB-lite"/>
    </source>
</evidence>
<feature type="compositionally biased region" description="Basic and acidic residues" evidence="1">
    <location>
        <begin position="49"/>
        <end position="61"/>
    </location>
</feature>
<feature type="region of interest" description="Disordered" evidence="1">
    <location>
        <begin position="1"/>
        <end position="84"/>
    </location>
</feature>
<dbReference type="EnsemblPlants" id="MELO3C010099.2.1">
    <property type="protein sequence ID" value="MELO3C010099.2.1"/>
    <property type="gene ID" value="MELO3C010099.2"/>
</dbReference>